<organism evidence="3">
    <name type="scientific">Arabidopsis lyrata subsp. lyrata</name>
    <name type="common">Lyre-leaved rock-cress</name>
    <dbReference type="NCBI Taxonomy" id="81972"/>
    <lineage>
        <taxon>Eukaryota</taxon>
        <taxon>Viridiplantae</taxon>
        <taxon>Streptophyta</taxon>
        <taxon>Embryophyta</taxon>
        <taxon>Tracheophyta</taxon>
        <taxon>Spermatophyta</taxon>
        <taxon>Magnoliopsida</taxon>
        <taxon>eudicotyledons</taxon>
        <taxon>Gunneridae</taxon>
        <taxon>Pentapetalae</taxon>
        <taxon>rosids</taxon>
        <taxon>malvids</taxon>
        <taxon>Brassicales</taxon>
        <taxon>Brassicaceae</taxon>
        <taxon>Camelineae</taxon>
        <taxon>Arabidopsis</taxon>
    </lineage>
</organism>
<dbReference type="EMBL" id="GL348717">
    <property type="protein sequence ID" value="EFH54539.1"/>
    <property type="molecule type" value="Genomic_DNA"/>
</dbReference>
<accession>D7LWF2</accession>
<evidence type="ECO:0000313" key="2">
    <source>
        <dbReference type="EMBL" id="EFH54539.1"/>
    </source>
</evidence>
<proteinExistence type="predicted"/>
<name>D7LWF2_ARALL</name>
<dbReference type="Gramene" id="Al_scaffold_0005_2884">
    <property type="protein sequence ID" value="Al_scaffold_0005_2884"/>
    <property type="gene ID" value="Al_scaffold_0005_2884"/>
</dbReference>
<dbReference type="Proteomes" id="UP000008694">
    <property type="component" value="Unassembled WGS sequence"/>
</dbReference>
<feature type="domain" description="F-box/LRR-repeat protein 15/At3g58940/PEG3-like LRR" evidence="1">
    <location>
        <begin position="75"/>
        <end position="193"/>
    </location>
</feature>
<protein>
    <submittedName>
        <fullName evidence="2">Predicted protein</fullName>
    </submittedName>
</protein>
<dbReference type="PANTHER" id="PTHR31293">
    <property type="entry name" value="RNI-LIKE SUPERFAMILY PROTEIN"/>
    <property type="match status" value="1"/>
</dbReference>
<feature type="non-terminal residue" evidence="2">
    <location>
        <position position="1"/>
    </location>
</feature>
<gene>
    <name evidence="2" type="ORF">ARALYDRAFT_666849</name>
</gene>
<dbReference type="Gene3D" id="3.80.10.10">
    <property type="entry name" value="Ribonuclease Inhibitor"/>
    <property type="match status" value="1"/>
</dbReference>
<reference evidence="3" key="1">
    <citation type="journal article" date="2011" name="Nat. Genet.">
        <title>The Arabidopsis lyrata genome sequence and the basis of rapid genome size change.</title>
        <authorList>
            <person name="Hu T.T."/>
            <person name="Pattyn P."/>
            <person name="Bakker E.G."/>
            <person name="Cao J."/>
            <person name="Cheng J.-F."/>
            <person name="Clark R.M."/>
            <person name="Fahlgren N."/>
            <person name="Fawcett J.A."/>
            <person name="Grimwood J."/>
            <person name="Gundlach H."/>
            <person name="Haberer G."/>
            <person name="Hollister J.D."/>
            <person name="Ossowski S."/>
            <person name="Ottilar R.P."/>
            <person name="Salamov A.A."/>
            <person name="Schneeberger K."/>
            <person name="Spannagl M."/>
            <person name="Wang X."/>
            <person name="Yang L."/>
            <person name="Nasrallah M.E."/>
            <person name="Bergelson J."/>
            <person name="Carrington J.C."/>
            <person name="Gaut B.S."/>
            <person name="Schmutz J."/>
            <person name="Mayer K.F.X."/>
            <person name="Van de Peer Y."/>
            <person name="Grigoriev I.V."/>
            <person name="Nordborg M."/>
            <person name="Weigel D."/>
            <person name="Guo Y.-L."/>
        </authorList>
    </citation>
    <scope>NUCLEOTIDE SEQUENCE [LARGE SCALE GENOMIC DNA]</scope>
    <source>
        <strain evidence="3">cv. MN47</strain>
    </source>
</reference>
<keyword evidence="3" id="KW-1185">Reference proteome</keyword>
<dbReference type="InterPro" id="IPR055411">
    <property type="entry name" value="LRR_FXL15/At3g58940/PEG3-like"/>
</dbReference>
<evidence type="ECO:0000313" key="3">
    <source>
        <dbReference type="Proteomes" id="UP000008694"/>
    </source>
</evidence>
<dbReference type="HOGENOM" id="CLU_010721_7_0_1"/>
<dbReference type="SUPFAM" id="SSF52058">
    <property type="entry name" value="L domain-like"/>
    <property type="match status" value="1"/>
</dbReference>
<evidence type="ECO:0000259" key="1">
    <source>
        <dbReference type="Pfam" id="PF24758"/>
    </source>
</evidence>
<dbReference type="AlphaFoldDB" id="D7LWF2"/>
<dbReference type="Pfam" id="PF24758">
    <property type="entry name" value="LRR_At5g56370"/>
    <property type="match status" value="1"/>
</dbReference>
<dbReference type="InterPro" id="IPR032675">
    <property type="entry name" value="LRR_dom_sf"/>
</dbReference>
<sequence length="316" mass="35627">ECFRNFVNRTLALQCASPLKKFSLKCHYDHDSELAHVFPWVCNALDRGVVELGVSIKPRWDPVPRSETGVWQLPVNIQTHGDVFLPHALFTSKTLVKLTLGTRVAFGKLPPDLSLPALKTLFIDSIFFEYEDLCYVLLPGCPVLEELYVRHKQYIGLPFCISSRTIEKLSVQYDSDYDLDLGMSFDAPSLVFLDYSDYALSAYPQVNLKSLIEARLDIRYSKIIKRPNISVLFIGISNIETLHLSANTVDGLDSYTGDETMRPFQVKVLRVHGYGGTAKELEHLKKFIGESECGEVVLVEAVVDDAMYCKPKGFCC</sequence>
<dbReference type="InterPro" id="IPR055294">
    <property type="entry name" value="FBL60-like"/>
</dbReference>
<dbReference type="PANTHER" id="PTHR31293:SF22">
    <property type="entry name" value="BNAC06G06520D PROTEIN"/>
    <property type="match status" value="1"/>
</dbReference>